<feature type="domain" description="Collagen IV NC1" evidence="10">
    <location>
        <begin position="822"/>
        <end position="1046"/>
    </location>
</feature>
<feature type="compositionally biased region" description="Gly residues" evidence="9">
    <location>
        <begin position="581"/>
        <end position="590"/>
    </location>
</feature>
<keyword evidence="4" id="KW-0272">Extracellular matrix</keyword>
<evidence type="ECO:0000313" key="12">
    <source>
        <dbReference type="Proteomes" id="UP000295070"/>
    </source>
</evidence>
<feature type="compositionally biased region" description="Low complexity" evidence="9">
    <location>
        <begin position="480"/>
        <end position="495"/>
    </location>
</feature>
<dbReference type="GO" id="GO:0005615">
    <property type="term" value="C:extracellular space"/>
    <property type="evidence" value="ECO:0007669"/>
    <property type="project" value="TreeGrafter"/>
</dbReference>
<feature type="region of interest" description="Disordered" evidence="9">
    <location>
        <begin position="477"/>
        <end position="819"/>
    </location>
</feature>
<dbReference type="Pfam" id="PF01413">
    <property type="entry name" value="C4"/>
    <property type="match status" value="2"/>
</dbReference>
<protein>
    <recommendedName>
        <fullName evidence="10">Collagen IV NC1 domain-containing protein</fullName>
    </recommendedName>
</protein>
<dbReference type="STRING" id="8167.A0A484CCM2"/>
<evidence type="ECO:0000256" key="1">
    <source>
        <dbReference type="ARBA" id="ARBA00003696"/>
    </source>
</evidence>
<keyword evidence="7" id="KW-0176">Collagen</keyword>
<evidence type="ECO:0000256" key="3">
    <source>
        <dbReference type="ARBA" id="ARBA00022525"/>
    </source>
</evidence>
<dbReference type="InterPro" id="IPR008160">
    <property type="entry name" value="Collagen"/>
</dbReference>
<feature type="compositionally biased region" description="Gly residues" evidence="9">
    <location>
        <begin position="535"/>
        <end position="552"/>
    </location>
</feature>
<feature type="compositionally biased region" description="Gly residues" evidence="9">
    <location>
        <begin position="290"/>
        <end position="300"/>
    </location>
</feature>
<dbReference type="GO" id="GO:0005201">
    <property type="term" value="F:extracellular matrix structural constituent"/>
    <property type="evidence" value="ECO:0007669"/>
    <property type="project" value="InterPro"/>
</dbReference>
<comment type="subcellular location">
    <subcellularLocation>
        <location evidence="2">Secreted</location>
        <location evidence="2">Extracellular space</location>
        <location evidence="2">Extracellular matrix</location>
        <location evidence="2">Basement membrane</location>
    </subcellularLocation>
</comment>
<dbReference type="InterPro" id="IPR001442">
    <property type="entry name" value="Collagen_IV_NC"/>
</dbReference>
<dbReference type="FunFam" id="2.170.240.10:FF:000001">
    <property type="entry name" value="Collagen IV alpha 1 chain"/>
    <property type="match status" value="1"/>
</dbReference>
<dbReference type="PANTHER" id="PTHR24023">
    <property type="entry name" value="COLLAGEN ALPHA"/>
    <property type="match status" value="1"/>
</dbReference>
<feature type="compositionally biased region" description="Basic and acidic residues" evidence="9">
    <location>
        <begin position="394"/>
        <end position="406"/>
    </location>
</feature>
<comment type="caution">
    <text evidence="11">The sequence shown here is derived from an EMBL/GenBank/DDBJ whole genome shotgun (WGS) entry which is preliminary data.</text>
</comment>
<evidence type="ECO:0000256" key="8">
    <source>
        <dbReference type="ARBA" id="ARBA00023157"/>
    </source>
</evidence>
<keyword evidence="6" id="KW-0084">Basement membrane</keyword>
<keyword evidence="8" id="KW-1015">Disulfide bond</keyword>
<comment type="function">
    <text evidence="1">Type IV collagen is the major structural component of glomerular basement membranes (GBM), forming a 'chicken-wire' meshwork together with laminins, proteoglycans and entactin/nidogen.</text>
</comment>
<dbReference type="EMBL" id="SCKG01000019">
    <property type="protein sequence ID" value="TDG99527.1"/>
    <property type="molecule type" value="Genomic_DNA"/>
</dbReference>
<feature type="compositionally biased region" description="Pro residues" evidence="9">
    <location>
        <begin position="246"/>
        <end position="255"/>
    </location>
</feature>
<feature type="compositionally biased region" description="Pro residues" evidence="9">
    <location>
        <begin position="627"/>
        <end position="636"/>
    </location>
</feature>
<evidence type="ECO:0000256" key="5">
    <source>
        <dbReference type="ARBA" id="ARBA00022737"/>
    </source>
</evidence>
<gene>
    <name evidence="11" type="ORF">EPR50_G00194640</name>
</gene>
<evidence type="ECO:0000313" key="11">
    <source>
        <dbReference type="EMBL" id="TDG99527.1"/>
    </source>
</evidence>
<feature type="compositionally biased region" description="Gly residues" evidence="9">
    <location>
        <begin position="662"/>
        <end position="692"/>
    </location>
</feature>
<dbReference type="InterPro" id="IPR016187">
    <property type="entry name" value="CTDL_fold"/>
</dbReference>
<evidence type="ECO:0000256" key="4">
    <source>
        <dbReference type="ARBA" id="ARBA00022530"/>
    </source>
</evidence>
<evidence type="ECO:0000259" key="10">
    <source>
        <dbReference type="PROSITE" id="PS51403"/>
    </source>
</evidence>
<proteinExistence type="predicted"/>
<dbReference type="Proteomes" id="UP000295070">
    <property type="component" value="Chromosome 19"/>
</dbReference>
<dbReference type="InterPro" id="IPR050149">
    <property type="entry name" value="Collagen_superfamily"/>
</dbReference>
<accession>A0A484CCM2</accession>
<dbReference type="Gene3D" id="2.170.240.10">
    <property type="entry name" value="Collagen IV, non-collagenous"/>
    <property type="match status" value="1"/>
</dbReference>
<organism evidence="11 12">
    <name type="scientific">Perca flavescens</name>
    <name type="common">American yellow perch</name>
    <name type="synonym">Morone flavescens</name>
    <dbReference type="NCBI Taxonomy" id="8167"/>
    <lineage>
        <taxon>Eukaryota</taxon>
        <taxon>Metazoa</taxon>
        <taxon>Chordata</taxon>
        <taxon>Craniata</taxon>
        <taxon>Vertebrata</taxon>
        <taxon>Euteleostomi</taxon>
        <taxon>Actinopterygii</taxon>
        <taxon>Neopterygii</taxon>
        <taxon>Teleostei</taxon>
        <taxon>Neoteleostei</taxon>
        <taxon>Acanthomorphata</taxon>
        <taxon>Eupercaria</taxon>
        <taxon>Perciformes</taxon>
        <taxon>Percoidei</taxon>
        <taxon>Percidae</taxon>
        <taxon>Percinae</taxon>
        <taxon>Perca</taxon>
    </lineage>
</organism>
<feature type="compositionally biased region" description="Low complexity" evidence="9">
    <location>
        <begin position="256"/>
        <end position="265"/>
    </location>
</feature>
<evidence type="ECO:0000256" key="6">
    <source>
        <dbReference type="ARBA" id="ARBA00022869"/>
    </source>
</evidence>
<evidence type="ECO:0000256" key="9">
    <source>
        <dbReference type="SAM" id="MobiDB-lite"/>
    </source>
</evidence>
<reference evidence="11 12" key="1">
    <citation type="submission" date="2019-01" db="EMBL/GenBank/DDBJ databases">
        <title>A chromosome-scale genome assembly of the yellow perch, Perca flavescens.</title>
        <authorList>
            <person name="Feron R."/>
            <person name="Morvezen R."/>
            <person name="Bestin A."/>
            <person name="Haffray P."/>
            <person name="Klopp C."/>
            <person name="Zahm M."/>
            <person name="Cabau C."/>
            <person name="Roques C."/>
            <person name="Donnadieu C."/>
            <person name="Bouchez O."/>
            <person name="Christie M."/>
            <person name="Larson W."/>
            <person name="Guiguen Y."/>
        </authorList>
    </citation>
    <scope>NUCLEOTIDE SEQUENCE [LARGE SCALE GENOMIC DNA]</scope>
    <source>
        <strain evidence="11">YP-PL-M2</strain>
        <tissue evidence="11">Blood</tissue>
    </source>
</reference>
<sequence length="1046" mass="107512">MERWLTAKLYLAPYLGRKETPVSPVYLDDQVLKVNPVTQESLDVPGLTVPKEREETPVLEANLDHKVSRDPEVILDFQVLLDRVLTDPRERMAPLGVLEPRASLERYWEPHPVAQDGTGHQVSLETRASPGRQDNLDYLQDRVEIAAVTSAIFFLPLSGADGRFGVPGLKGERGVDGVPGLTGLPGLPGDAAFGIPGRRGPPGNSGLSGSPGYPGRKGDRGDPGFPGPAGMKGTPGLPGTNGSPGPRGPPGPPGPGTREGIPGIPGRKGERGLPGLVGFPGVPGRPGSPGSPGGKGLDGGPGRDGRPGGPGFPGLKGRVTEDTLVSLARPVVLIHQIFQKENQEPPEPMVFLASPDPEVTRVCQVSLVVRVCLDFLVTQSRAKDSREILGSPGDQDRQASPERREKLELWDSPACLDQGVMMAYLVYPATLENLVGPVAKVHPEKVTVILELQELKASQEIQASQIDCLSSGGRGYDGAPGDVGFPGSPGFPGVKGAPGEGGRPGLMGSPGFPGPKGLSNYPGRRGADGPPGQPGGPGGPGAKGGSVGGRPGASGAPGVKGERGVSYPGAPGFPGPKGERGNTGGPGLVGFPGLPGPPGPTVGSDVPGPLGDPGLPGLDGEYGLQGPPGPPGPPGPGTAQGDRGDSGLPGFPGSPGRKGESGIPGGAGLPGSPGFKGGRGESGYSGGPGAKGFPGDTGYYGNKGPKGVRGQRGRKGVPGVALPPPPTPDFDPRFGDVGFPGERGSSGVPGESGQPGRPGRPGPKGRPGPVGKLGRTGSVGLPGPVGDAGPPGFLGPTGEQGLPGQAGRRGAPGSVGRSSSIGYTLVKHSQNSQVPMCPQGMAKLWDGYSLLYVEGQEKAHNQDLGQPGSCLPRFSTIPFLYCSPNEICYYASRNDKSYWLSTTAPIPMMPVAEEQIQPYISRCSVCEAPSQPVAVHSQDMTIPTCPPGWRSLWIGYSFLMHTAAGAEGGGQSLQSPGSCLEDFRATPFIECNGGKGTCHYFANKYSFWLTTVDPRQEFVYSPAQETLKGGQERSRVSRCQVCSKIL</sequence>
<feature type="region of interest" description="Disordered" evidence="9">
    <location>
        <begin position="189"/>
        <end position="317"/>
    </location>
</feature>
<dbReference type="PROSITE" id="PS51403">
    <property type="entry name" value="NC1_IV"/>
    <property type="match status" value="1"/>
</dbReference>
<keyword evidence="12" id="KW-1185">Reference proteome</keyword>
<dbReference type="GO" id="GO:0005581">
    <property type="term" value="C:collagen trimer"/>
    <property type="evidence" value="ECO:0007669"/>
    <property type="project" value="UniProtKB-KW"/>
</dbReference>
<feature type="compositionally biased region" description="Low complexity" evidence="9">
    <location>
        <begin position="273"/>
        <end position="282"/>
    </location>
</feature>
<feature type="compositionally biased region" description="Low complexity" evidence="9">
    <location>
        <begin position="601"/>
        <end position="624"/>
    </location>
</feature>
<evidence type="ECO:0000256" key="2">
    <source>
        <dbReference type="ARBA" id="ARBA00004302"/>
    </source>
</evidence>
<name>A0A484CCM2_PERFV</name>
<dbReference type="SMART" id="SM00111">
    <property type="entry name" value="C4"/>
    <property type="match status" value="2"/>
</dbReference>
<keyword evidence="5" id="KW-0677">Repeat</keyword>
<feature type="compositionally biased region" description="Low complexity" evidence="9">
    <location>
        <begin position="189"/>
        <end position="214"/>
    </location>
</feature>
<dbReference type="Pfam" id="PF01391">
    <property type="entry name" value="Collagen"/>
    <property type="match status" value="2"/>
</dbReference>
<dbReference type="AlphaFoldDB" id="A0A484CCM2"/>
<feature type="compositionally biased region" description="Gly residues" evidence="9">
    <location>
        <begin position="496"/>
        <end position="505"/>
    </location>
</feature>
<dbReference type="SUPFAM" id="SSF56436">
    <property type="entry name" value="C-type lectin-like"/>
    <property type="match status" value="2"/>
</dbReference>
<keyword evidence="3" id="KW-0964">Secreted</keyword>
<dbReference type="PANTHER" id="PTHR24023:SF1112">
    <property type="entry name" value="COL_CUTICLE_N DOMAIN-CONTAINING PROTEIN-RELATED"/>
    <property type="match status" value="1"/>
</dbReference>
<dbReference type="InterPro" id="IPR036954">
    <property type="entry name" value="Collagen_IV_NC_sf"/>
</dbReference>
<feature type="region of interest" description="Disordered" evidence="9">
    <location>
        <begin position="386"/>
        <end position="406"/>
    </location>
</feature>
<dbReference type="GO" id="GO:0005604">
    <property type="term" value="C:basement membrane"/>
    <property type="evidence" value="ECO:0007669"/>
    <property type="project" value="UniProtKB-SubCell"/>
</dbReference>
<evidence type="ECO:0000256" key="7">
    <source>
        <dbReference type="ARBA" id="ARBA00023119"/>
    </source>
</evidence>